<keyword evidence="4 5" id="KW-0342">GTP-binding</keyword>
<name>A0A843TCR2_COLES</name>
<evidence type="ECO:0000256" key="5">
    <source>
        <dbReference type="RuleBase" id="RU365059"/>
    </source>
</evidence>
<dbReference type="Pfam" id="PF03029">
    <property type="entry name" value="ATP_bind_1"/>
    <property type="match status" value="1"/>
</dbReference>
<organism evidence="6 7">
    <name type="scientific">Colocasia esculenta</name>
    <name type="common">Wild taro</name>
    <name type="synonym">Arum esculentum</name>
    <dbReference type="NCBI Taxonomy" id="4460"/>
    <lineage>
        <taxon>Eukaryota</taxon>
        <taxon>Viridiplantae</taxon>
        <taxon>Streptophyta</taxon>
        <taxon>Embryophyta</taxon>
        <taxon>Tracheophyta</taxon>
        <taxon>Spermatophyta</taxon>
        <taxon>Magnoliopsida</taxon>
        <taxon>Liliopsida</taxon>
        <taxon>Araceae</taxon>
        <taxon>Aroideae</taxon>
        <taxon>Colocasieae</taxon>
        <taxon>Colocasia</taxon>
    </lineage>
</organism>
<comment type="similarity">
    <text evidence="1 5">Belongs to the GPN-loop GTPase family.</text>
</comment>
<gene>
    <name evidence="6" type="ORF">Taro_001141</name>
</gene>
<evidence type="ECO:0000256" key="3">
    <source>
        <dbReference type="ARBA" id="ARBA00022801"/>
    </source>
</evidence>
<comment type="function">
    <text evidence="5">Small GTPase required for proper nuclear import of RNA polymerase II and III (RNAPII and RNAPIII). May act at an RNAP assembly step prior to nuclear import.</text>
</comment>
<accession>A0A843TCR2</accession>
<evidence type="ECO:0000256" key="1">
    <source>
        <dbReference type="ARBA" id="ARBA00005290"/>
    </source>
</evidence>
<dbReference type="PANTHER" id="PTHR21231">
    <property type="entry name" value="XPA-BINDING PROTEIN 1-RELATED"/>
    <property type="match status" value="1"/>
</dbReference>
<sequence length="272" mass="30755">MKFFKNPTNLEYKWGQRWLFIKEEWSLRGKLPHLPGPWGSSSPGLTGRFPLLAMSGEVFHSANFTLWGTSVFGGTSPSRACAPINEGVGKAKGDTLHLHRAILVLAKCPEIQEEREKSWCVSVATSQIELFTHIPVLRNFVEHLKRKNFNVCAVYLLDSQFVTDVTKYISGCMASLSAMVQLELPHINILSKMDIVTNKKDMENYLNPEARVLLLELNQHMAPQYAKLNKALAELVDEFSMVNFVPLDLMKESSCQKSGREQLLLFATWPDV</sequence>
<dbReference type="EMBL" id="NMUH01000023">
    <property type="protein sequence ID" value="MQL68855.1"/>
    <property type="molecule type" value="Genomic_DNA"/>
</dbReference>
<dbReference type="Gene3D" id="3.40.50.300">
    <property type="entry name" value="P-loop containing nucleotide triphosphate hydrolases"/>
    <property type="match status" value="1"/>
</dbReference>
<comment type="subunit">
    <text evidence="5">Binds to RNA polymerase II (RNAPII).</text>
</comment>
<keyword evidence="7" id="KW-1185">Reference proteome</keyword>
<protein>
    <recommendedName>
        <fullName evidence="5">GPN-loop GTPase 3</fullName>
    </recommendedName>
</protein>
<reference evidence="6" key="1">
    <citation type="submission" date="2017-07" db="EMBL/GenBank/DDBJ databases">
        <title>Taro Niue Genome Assembly and Annotation.</title>
        <authorList>
            <person name="Atibalentja N."/>
            <person name="Keating K."/>
            <person name="Fields C.J."/>
        </authorList>
    </citation>
    <scope>NUCLEOTIDE SEQUENCE</scope>
    <source>
        <strain evidence="6">Niue_2</strain>
        <tissue evidence="6">Leaf</tissue>
    </source>
</reference>
<dbReference type="SUPFAM" id="SSF52540">
    <property type="entry name" value="P-loop containing nucleoside triphosphate hydrolases"/>
    <property type="match status" value="1"/>
</dbReference>
<evidence type="ECO:0000313" key="6">
    <source>
        <dbReference type="EMBL" id="MQL68855.1"/>
    </source>
</evidence>
<dbReference type="OrthoDB" id="5839at2759"/>
<keyword evidence="2 5" id="KW-0547">Nucleotide-binding</keyword>
<evidence type="ECO:0000256" key="4">
    <source>
        <dbReference type="ARBA" id="ARBA00023134"/>
    </source>
</evidence>
<dbReference type="AlphaFoldDB" id="A0A843TCR2"/>
<dbReference type="InterPro" id="IPR004130">
    <property type="entry name" value="Gpn"/>
</dbReference>
<dbReference type="Proteomes" id="UP000652761">
    <property type="component" value="Unassembled WGS sequence"/>
</dbReference>
<dbReference type="GO" id="GO:0005525">
    <property type="term" value="F:GTP binding"/>
    <property type="evidence" value="ECO:0007669"/>
    <property type="project" value="UniProtKB-KW"/>
</dbReference>
<comment type="caution">
    <text evidence="6">The sequence shown here is derived from an EMBL/GenBank/DDBJ whole genome shotgun (WGS) entry which is preliminary data.</text>
</comment>
<keyword evidence="3 5" id="KW-0378">Hydrolase</keyword>
<evidence type="ECO:0000313" key="7">
    <source>
        <dbReference type="Proteomes" id="UP000652761"/>
    </source>
</evidence>
<dbReference type="PANTHER" id="PTHR21231:SF7">
    <property type="entry name" value="GPN-LOOP GTPASE 3"/>
    <property type="match status" value="1"/>
</dbReference>
<evidence type="ECO:0000256" key="2">
    <source>
        <dbReference type="ARBA" id="ARBA00022741"/>
    </source>
</evidence>
<dbReference type="InterPro" id="IPR027417">
    <property type="entry name" value="P-loop_NTPase"/>
</dbReference>
<dbReference type="GO" id="GO:0003924">
    <property type="term" value="F:GTPase activity"/>
    <property type="evidence" value="ECO:0007669"/>
    <property type="project" value="TreeGrafter"/>
</dbReference>
<proteinExistence type="inferred from homology"/>